<proteinExistence type="predicted"/>
<accession>A0A0N5BSI8</accession>
<protein>
    <submittedName>
        <fullName evidence="2">Uncharacterized protein</fullName>
    </submittedName>
</protein>
<keyword evidence="1" id="KW-1185">Reference proteome</keyword>
<sequence>MIAMIILIRIMEIFYNIRKERSIQEVYVGDVDEYLWWCDSPASDKDILRITSHIFSIESMVDKLFKYFEDYHEEILAKVEPKKKVKNLTELLVSSLFINKKSFILTYNGNKS</sequence>
<name>A0A0N5BSI8_STREA</name>
<evidence type="ECO:0000313" key="1">
    <source>
        <dbReference type="Proteomes" id="UP000046392"/>
    </source>
</evidence>
<dbReference type="Proteomes" id="UP000046392">
    <property type="component" value="Unplaced"/>
</dbReference>
<evidence type="ECO:0000313" key="2">
    <source>
        <dbReference type="WBParaSite" id="SPAL_0000882950.1"/>
    </source>
</evidence>
<dbReference type="AlphaFoldDB" id="A0A0N5BSI8"/>
<dbReference type="WBParaSite" id="SPAL_0000882950.1">
    <property type="protein sequence ID" value="SPAL_0000882950.1"/>
    <property type="gene ID" value="SPAL_0000882950"/>
</dbReference>
<dbReference type="STRING" id="174720.A0A0N5BSI8"/>
<organism evidence="1 2">
    <name type="scientific">Strongyloides papillosus</name>
    <name type="common">Intestinal threadworm</name>
    <dbReference type="NCBI Taxonomy" id="174720"/>
    <lineage>
        <taxon>Eukaryota</taxon>
        <taxon>Metazoa</taxon>
        <taxon>Ecdysozoa</taxon>
        <taxon>Nematoda</taxon>
        <taxon>Chromadorea</taxon>
        <taxon>Rhabditida</taxon>
        <taxon>Tylenchina</taxon>
        <taxon>Panagrolaimomorpha</taxon>
        <taxon>Strongyloidoidea</taxon>
        <taxon>Strongyloididae</taxon>
        <taxon>Strongyloides</taxon>
    </lineage>
</organism>
<reference evidence="2" key="1">
    <citation type="submission" date="2017-02" db="UniProtKB">
        <authorList>
            <consortium name="WormBaseParasite"/>
        </authorList>
    </citation>
    <scope>IDENTIFICATION</scope>
</reference>